<reference evidence="2" key="1">
    <citation type="journal article" date="2019" name="Int. J. Syst. Evol. Microbiol.">
        <title>The Global Catalogue of Microorganisms (GCM) 10K type strain sequencing project: providing services to taxonomists for standard genome sequencing and annotation.</title>
        <authorList>
            <consortium name="The Broad Institute Genomics Platform"/>
            <consortium name="The Broad Institute Genome Sequencing Center for Infectious Disease"/>
            <person name="Wu L."/>
            <person name="Ma J."/>
        </authorList>
    </citation>
    <scope>NUCLEOTIDE SEQUENCE [LARGE SCALE GENOMIC DNA]</scope>
    <source>
        <strain evidence="2">JCM 17805</strain>
    </source>
</reference>
<organism evidence="1 2">
    <name type="scientific">Kistimonas scapharcae</name>
    <dbReference type="NCBI Taxonomy" id="1036133"/>
    <lineage>
        <taxon>Bacteria</taxon>
        <taxon>Pseudomonadati</taxon>
        <taxon>Pseudomonadota</taxon>
        <taxon>Gammaproteobacteria</taxon>
        <taxon>Oceanospirillales</taxon>
        <taxon>Endozoicomonadaceae</taxon>
        <taxon>Kistimonas</taxon>
    </lineage>
</organism>
<evidence type="ECO:0000313" key="1">
    <source>
        <dbReference type="EMBL" id="GAA4648134.1"/>
    </source>
</evidence>
<sequence length="197" mass="22604">MINPRKTAYEWHGGQSSELYAFASSGIITNHDLLRGEIFHLRPDHTEGPWTKQNIEYLDSYVAVLAELKTNAPWAEPDSPLEVFIKQYLVTALWSSIDYENEAPMDDKYDLEDIHFDTLLQMRADCVDFYAINREAIDNNLGPEQAGHDFWLTRNGHGAGFWDGDWPKDVSDQLDINSKNYGTYDLYIGDDNLIHGE</sequence>
<accession>A0ABP8UYD0</accession>
<protein>
    <submittedName>
        <fullName evidence="1">Uncharacterized protein</fullName>
    </submittedName>
</protein>
<evidence type="ECO:0000313" key="2">
    <source>
        <dbReference type="Proteomes" id="UP001500604"/>
    </source>
</evidence>
<name>A0ABP8UYD0_9GAMM</name>
<keyword evidence="2" id="KW-1185">Reference proteome</keyword>
<proteinExistence type="predicted"/>
<dbReference type="Proteomes" id="UP001500604">
    <property type="component" value="Unassembled WGS sequence"/>
</dbReference>
<gene>
    <name evidence="1" type="ORF">GCM10023116_03980</name>
</gene>
<dbReference type="EMBL" id="BAABFL010000025">
    <property type="protein sequence ID" value="GAA4648134.1"/>
    <property type="molecule type" value="Genomic_DNA"/>
</dbReference>
<dbReference type="RefSeq" id="WP_345193385.1">
    <property type="nucleotide sequence ID" value="NZ_BAABFL010000025.1"/>
</dbReference>
<comment type="caution">
    <text evidence="1">The sequence shown here is derived from an EMBL/GenBank/DDBJ whole genome shotgun (WGS) entry which is preliminary data.</text>
</comment>